<dbReference type="Proteomes" id="UP001519342">
    <property type="component" value="Unassembled WGS sequence"/>
</dbReference>
<reference evidence="1 2" key="1">
    <citation type="submission" date="2021-03" db="EMBL/GenBank/DDBJ databases">
        <title>Genomic Encyclopedia of Type Strains, Phase IV (KMG-IV): sequencing the most valuable type-strain genomes for metagenomic binning, comparative biology and taxonomic classification.</title>
        <authorList>
            <person name="Goeker M."/>
        </authorList>
    </citation>
    <scope>NUCLEOTIDE SEQUENCE [LARGE SCALE GENOMIC DNA]</scope>
    <source>
        <strain evidence="1 2">DSM 24004</strain>
    </source>
</reference>
<keyword evidence="2" id="KW-1185">Reference proteome</keyword>
<proteinExistence type="predicted"/>
<evidence type="ECO:0000313" key="1">
    <source>
        <dbReference type="EMBL" id="MBP1925585.1"/>
    </source>
</evidence>
<protein>
    <submittedName>
        <fullName evidence="1">Uncharacterized protein</fullName>
    </submittedName>
</protein>
<comment type="caution">
    <text evidence="1">The sequence shown here is derived from an EMBL/GenBank/DDBJ whole genome shotgun (WGS) entry which is preliminary data.</text>
</comment>
<dbReference type="EMBL" id="JAGGKS010000003">
    <property type="protein sequence ID" value="MBP1925585.1"/>
    <property type="molecule type" value="Genomic_DNA"/>
</dbReference>
<name>A0ABS4GD07_9FIRM</name>
<evidence type="ECO:0000313" key="2">
    <source>
        <dbReference type="Proteomes" id="UP001519342"/>
    </source>
</evidence>
<gene>
    <name evidence="1" type="ORF">J2Z76_001444</name>
</gene>
<accession>A0ABS4GD07</accession>
<sequence length="186" mass="21792">MNFLVIIMLLILTGCVNDNNHIEVNAYVDSAMDAMYKGNFIKYSEITGLEINKVEEIYMNGLNIESNAFANYFDIRNLTEEMQNEIINLYKSIYSKSKYEIENINDSGNGYLVDISIYPINIISLAYNDILLYIDEFNVKTFNGDFDNLNDEEFENEYVKGIIEVMKRYLPEIGYSEKNYYYRSFT</sequence>
<organism evidence="1 2">
    <name type="scientific">Sedimentibacter acidaminivorans</name>
    <dbReference type="NCBI Taxonomy" id="913099"/>
    <lineage>
        <taxon>Bacteria</taxon>
        <taxon>Bacillati</taxon>
        <taxon>Bacillota</taxon>
        <taxon>Tissierellia</taxon>
        <taxon>Sedimentibacter</taxon>
    </lineage>
</organism>